<accession>A0A5S5BKV1</accession>
<organism evidence="1 2">
    <name type="scientific">Paenibacillus methanolicus</name>
    <dbReference type="NCBI Taxonomy" id="582686"/>
    <lineage>
        <taxon>Bacteria</taxon>
        <taxon>Bacillati</taxon>
        <taxon>Bacillota</taxon>
        <taxon>Bacilli</taxon>
        <taxon>Bacillales</taxon>
        <taxon>Paenibacillaceae</taxon>
        <taxon>Paenibacillus</taxon>
    </lineage>
</organism>
<sequence>MSMSMPIIRIISNACITRYNRGERDIGDIVASYTALGAEDRELVCAEIFTKRPDLMPVVEGSA</sequence>
<name>A0A5S5BKV1_9BACL</name>
<reference evidence="1 2" key="1">
    <citation type="submission" date="2019-07" db="EMBL/GenBank/DDBJ databases">
        <title>Genomic Encyclopedia of Type Strains, Phase III (KMG-III): the genomes of soil and plant-associated and newly described type strains.</title>
        <authorList>
            <person name="Whitman W."/>
        </authorList>
    </citation>
    <scope>NUCLEOTIDE SEQUENCE [LARGE SCALE GENOMIC DNA]</scope>
    <source>
        <strain evidence="1 2">BL24</strain>
    </source>
</reference>
<dbReference type="Proteomes" id="UP000323257">
    <property type="component" value="Unassembled WGS sequence"/>
</dbReference>
<comment type="caution">
    <text evidence="1">The sequence shown here is derived from an EMBL/GenBank/DDBJ whole genome shotgun (WGS) entry which is preliminary data.</text>
</comment>
<dbReference type="EMBL" id="VNHS01000023">
    <property type="protein sequence ID" value="TYP67707.1"/>
    <property type="molecule type" value="Genomic_DNA"/>
</dbReference>
<proteinExistence type="predicted"/>
<protein>
    <submittedName>
        <fullName evidence="1">Uncharacterized protein</fullName>
    </submittedName>
</protein>
<gene>
    <name evidence="1" type="ORF">BCM02_12332</name>
</gene>
<evidence type="ECO:0000313" key="1">
    <source>
        <dbReference type="EMBL" id="TYP67707.1"/>
    </source>
</evidence>
<dbReference type="AlphaFoldDB" id="A0A5S5BKV1"/>
<evidence type="ECO:0000313" key="2">
    <source>
        <dbReference type="Proteomes" id="UP000323257"/>
    </source>
</evidence>
<keyword evidence="2" id="KW-1185">Reference proteome</keyword>